<dbReference type="RefSeq" id="WP_046615619.1">
    <property type="nucleotide sequence ID" value="NZ_QANO01000116.1"/>
</dbReference>
<dbReference type="InterPro" id="IPR005119">
    <property type="entry name" value="LysR_subst-bd"/>
</dbReference>
<dbReference type="PROSITE" id="PS50931">
    <property type="entry name" value="HTH_LYSR"/>
    <property type="match status" value="1"/>
</dbReference>
<accession>A0A2R7UH32</accession>
<dbReference type="Gene3D" id="1.10.10.10">
    <property type="entry name" value="Winged helix-like DNA-binding domain superfamily/Winged helix DNA-binding domain"/>
    <property type="match status" value="1"/>
</dbReference>
<evidence type="ECO:0000256" key="1">
    <source>
        <dbReference type="ARBA" id="ARBA00009437"/>
    </source>
</evidence>
<dbReference type="EMBL" id="QANO01000116">
    <property type="protein sequence ID" value="PTU51493.1"/>
    <property type="molecule type" value="Genomic_DNA"/>
</dbReference>
<comment type="caution">
    <text evidence="6">The sequence shown here is derived from an EMBL/GenBank/DDBJ whole genome shotgun (WGS) entry which is preliminary data.</text>
</comment>
<feature type="domain" description="HTH lysR-type" evidence="5">
    <location>
        <begin position="1"/>
        <end position="59"/>
    </location>
</feature>
<organism evidence="6 7">
    <name type="scientific">Pseudomonas plecoglossicida</name>
    <dbReference type="NCBI Taxonomy" id="70775"/>
    <lineage>
        <taxon>Bacteria</taxon>
        <taxon>Pseudomonadati</taxon>
        <taxon>Pseudomonadota</taxon>
        <taxon>Gammaproteobacteria</taxon>
        <taxon>Pseudomonadales</taxon>
        <taxon>Pseudomonadaceae</taxon>
        <taxon>Pseudomonas</taxon>
    </lineage>
</organism>
<protein>
    <submittedName>
        <fullName evidence="6">LysR family transcriptional regulator</fullName>
    </submittedName>
</protein>
<sequence length="293" mass="32803">MDRLRAMEVFVSVTEQGSFSQAAEHLELSVVMVSRYIRQLEDAMQVELIQRSTRRMHVTEAGRMFYEESKQALDQVRRAYERVESLQQAPSGLLRVSAPMTLGSSLVAPLVAGFLAEHPDVRIDLVLSNSVVDLMAEGFDAAFRIGNLGDVDLVAKGLRPYRMVICAAPGYLDRHGHPAVPADLAGHRLLAHSTWTNRFTWPLLDAGKEYPWPEHWVLKSNDGQALRLAALAGNGILLQPEFLVAEDLREGRLVTLLDDFLPATRPVNLVYLRQRSALPKLDAFIRYILRHAG</sequence>
<dbReference type="GO" id="GO:0043565">
    <property type="term" value="F:sequence-specific DNA binding"/>
    <property type="evidence" value="ECO:0007669"/>
    <property type="project" value="TreeGrafter"/>
</dbReference>
<evidence type="ECO:0000256" key="3">
    <source>
        <dbReference type="ARBA" id="ARBA00023125"/>
    </source>
</evidence>
<dbReference type="Proteomes" id="UP000244874">
    <property type="component" value="Unassembled WGS sequence"/>
</dbReference>
<keyword evidence="4" id="KW-0804">Transcription</keyword>
<dbReference type="GO" id="GO:0006351">
    <property type="term" value="P:DNA-templated transcription"/>
    <property type="evidence" value="ECO:0007669"/>
    <property type="project" value="TreeGrafter"/>
</dbReference>
<evidence type="ECO:0000256" key="2">
    <source>
        <dbReference type="ARBA" id="ARBA00023015"/>
    </source>
</evidence>
<dbReference type="InterPro" id="IPR036388">
    <property type="entry name" value="WH-like_DNA-bd_sf"/>
</dbReference>
<dbReference type="InterPro" id="IPR036390">
    <property type="entry name" value="WH_DNA-bd_sf"/>
</dbReference>
<evidence type="ECO:0000313" key="6">
    <source>
        <dbReference type="EMBL" id="PTU51493.1"/>
    </source>
</evidence>
<reference evidence="6 7" key="1">
    <citation type="submission" date="2018-04" db="EMBL/GenBank/DDBJ databases">
        <authorList>
            <person name="Go L.Y."/>
            <person name="Mitchell J.A."/>
        </authorList>
    </citation>
    <scope>NUCLEOTIDE SEQUENCE [LARGE SCALE GENOMIC DNA]</scope>
    <source>
        <strain evidence="6 7">KCJK7865</strain>
    </source>
</reference>
<dbReference type="Pfam" id="PF00126">
    <property type="entry name" value="HTH_1"/>
    <property type="match status" value="1"/>
</dbReference>
<evidence type="ECO:0000313" key="7">
    <source>
        <dbReference type="Proteomes" id="UP000244874"/>
    </source>
</evidence>
<dbReference type="Gene3D" id="3.40.190.290">
    <property type="match status" value="1"/>
</dbReference>
<dbReference type="InterPro" id="IPR000847">
    <property type="entry name" value="LysR_HTH_N"/>
</dbReference>
<keyword evidence="3" id="KW-0238">DNA-binding</keyword>
<evidence type="ECO:0000259" key="5">
    <source>
        <dbReference type="PROSITE" id="PS50931"/>
    </source>
</evidence>
<dbReference type="SUPFAM" id="SSF53850">
    <property type="entry name" value="Periplasmic binding protein-like II"/>
    <property type="match status" value="1"/>
</dbReference>
<comment type="similarity">
    <text evidence="1">Belongs to the LysR transcriptional regulatory family.</text>
</comment>
<dbReference type="PANTHER" id="PTHR30537">
    <property type="entry name" value="HTH-TYPE TRANSCRIPTIONAL REGULATOR"/>
    <property type="match status" value="1"/>
</dbReference>
<dbReference type="PANTHER" id="PTHR30537:SF35">
    <property type="entry name" value="TRANSCRIPTIONAL REGULATORY PROTEIN"/>
    <property type="match status" value="1"/>
</dbReference>
<dbReference type="Pfam" id="PF03466">
    <property type="entry name" value="LysR_substrate"/>
    <property type="match status" value="1"/>
</dbReference>
<dbReference type="GO" id="GO:0003700">
    <property type="term" value="F:DNA-binding transcription factor activity"/>
    <property type="evidence" value="ECO:0007669"/>
    <property type="project" value="InterPro"/>
</dbReference>
<dbReference type="SUPFAM" id="SSF46785">
    <property type="entry name" value="Winged helix' DNA-binding domain"/>
    <property type="match status" value="1"/>
</dbReference>
<name>A0A2R7UH32_PSEDL</name>
<proteinExistence type="inferred from homology"/>
<dbReference type="AlphaFoldDB" id="A0A2R7UH32"/>
<dbReference type="InterPro" id="IPR058163">
    <property type="entry name" value="LysR-type_TF_proteobact-type"/>
</dbReference>
<evidence type="ECO:0000256" key="4">
    <source>
        <dbReference type="ARBA" id="ARBA00023163"/>
    </source>
</evidence>
<keyword evidence="2" id="KW-0805">Transcription regulation</keyword>
<dbReference type="FunFam" id="1.10.10.10:FF:000001">
    <property type="entry name" value="LysR family transcriptional regulator"/>
    <property type="match status" value="1"/>
</dbReference>
<gene>
    <name evidence="6" type="ORF">DBB42_15030</name>
</gene>